<dbReference type="OrthoDB" id="9806378at2"/>
<dbReference type="InterPro" id="IPR013538">
    <property type="entry name" value="ASHA1/2-like_C"/>
</dbReference>
<evidence type="ECO:0000313" key="3">
    <source>
        <dbReference type="EMBL" id="AUH34099.1"/>
    </source>
</evidence>
<proteinExistence type="inferred from homology"/>
<dbReference type="InterPro" id="IPR023393">
    <property type="entry name" value="START-like_dom_sf"/>
</dbReference>
<dbReference type="Pfam" id="PF08327">
    <property type="entry name" value="AHSA1"/>
    <property type="match status" value="1"/>
</dbReference>
<reference evidence="3 4" key="1">
    <citation type="submission" date="2017-12" db="EMBL/GenBank/DDBJ databases">
        <authorList>
            <person name="Hurst M.R.H."/>
        </authorList>
    </citation>
    <scope>NUCLEOTIDE SEQUENCE [LARGE SCALE GENOMIC DNA]</scope>
    <source>
        <strain evidence="3 4">BM15</strain>
    </source>
</reference>
<evidence type="ECO:0000313" key="4">
    <source>
        <dbReference type="Proteomes" id="UP000233742"/>
    </source>
</evidence>
<sequence length="152" mass="16845">MSISDSDMDFTVWAIIDKPREQVFDAVVDPDKLAAYFTTGGARGRMDRGAKVRWEFADFPGPFDVDVLVADAPEQVQFDWPSPLGKGMSRVTFRFGALTEARTKVEVTESGWPATPEGLQAAYGNCMGWSQMLAAMKAWLDHGVVLRTGMYK</sequence>
<dbReference type="Gene3D" id="3.30.530.20">
    <property type="match status" value="1"/>
</dbReference>
<organism evidence="3 4">
    <name type="scientific">Paracoccus tegillarcae</name>
    <dbReference type="NCBI Taxonomy" id="1529068"/>
    <lineage>
        <taxon>Bacteria</taxon>
        <taxon>Pseudomonadati</taxon>
        <taxon>Pseudomonadota</taxon>
        <taxon>Alphaproteobacteria</taxon>
        <taxon>Rhodobacterales</taxon>
        <taxon>Paracoccaceae</taxon>
        <taxon>Paracoccus</taxon>
    </lineage>
</organism>
<protein>
    <submittedName>
        <fullName evidence="3">ATPase</fullName>
    </submittedName>
</protein>
<keyword evidence="4" id="KW-1185">Reference proteome</keyword>
<accession>A0A2K9EIA4</accession>
<dbReference type="KEGG" id="paro:CUV01_12465"/>
<feature type="domain" description="Activator of Hsp90 ATPase homologue 1/2-like C-terminal" evidence="2">
    <location>
        <begin position="19"/>
        <end position="140"/>
    </location>
</feature>
<dbReference type="RefSeq" id="WP_101460764.1">
    <property type="nucleotide sequence ID" value="NZ_CP025408.1"/>
</dbReference>
<comment type="similarity">
    <text evidence="1">Belongs to the AHA1 family.</text>
</comment>
<dbReference type="EMBL" id="CP025408">
    <property type="protein sequence ID" value="AUH34099.1"/>
    <property type="molecule type" value="Genomic_DNA"/>
</dbReference>
<dbReference type="AlphaFoldDB" id="A0A2K9EIA4"/>
<name>A0A2K9EIA4_9RHOB</name>
<gene>
    <name evidence="3" type="ORF">CUV01_12465</name>
</gene>
<dbReference type="SUPFAM" id="SSF55961">
    <property type="entry name" value="Bet v1-like"/>
    <property type="match status" value="1"/>
</dbReference>
<evidence type="ECO:0000259" key="2">
    <source>
        <dbReference type="Pfam" id="PF08327"/>
    </source>
</evidence>
<dbReference type="Proteomes" id="UP000233742">
    <property type="component" value="Chromosome"/>
</dbReference>
<evidence type="ECO:0000256" key="1">
    <source>
        <dbReference type="ARBA" id="ARBA00006817"/>
    </source>
</evidence>